<evidence type="ECO:0000313" key="2">
    <source>
        <dbReference type="EMBL" id="KAF5207746.1"/>
    </source>
</evidence>
<gene>
    <name evidence="2" type="ORF">FRX31_002666</name>
</gene>
<reference evidence="2 3" key="1">
    <citation type="submission" date="2020-06" db="EMBL/GenBank/DDBJ databases">
        <title>Transcriptomic and genomic resources for Thalictrum thalictroides and T. hernandezii: Facilitating candidate gene discovery in an emerging model plant lineage.</title>
        <authorList>
            <person name="Arias T."/>
            <person name="Riano-Pachon D.M."/>
            <person name="Di Stilio V.S."/>
        </authorList>
    </citation>
    <scope>NUCLEOTIDE SEQUENCE [LARGE SCALE GENOMIC DNA]</scope>
    <source>
        <strain evidence="3">cv. WT478/WT964</strain>
        <tissue evidence="2">Leaves</tissue>
    </source>
</reference>
<evidence type="ECO:0000313" key="3">
    <source>
        <dbReference type="Proteomes" id="UP000554482"/>
    </source>
</evidence>
<proteinExistence type="predicted"/>
<evidence type="ECO:0000256" key="1">
    <source>
        <dbReference type="SAM" id="Phobius"/>
    </source>
</evidence>
<keyword evidence="1" id="KW-0812">Transmembrane</keyword>
<protein>
    <submittedName>
        <fullName evidence="2">Uncharacterized protein</fullName>
    </submittedName>
</protein>
<comment type="caution">
    <text evidence="2">The sequence shown here is derived from an EMBL/GenBank/DDBJ whole genome shotgun (WGS) entry which is preliminary data.</text>
</comment>
<dbReference type="AlphaFoldDB" id="A0A7J6XD65"/>
<sequence length="92" mass="9568">VYDVSCISEGHVAPNSTSNGNCICICPPPPPPPNAAVLAQLRTLLGVICAIIIAIVVVVIVGAGYVLCFILRYIGINYPRRVNATPSAPLAI</sequence>
<name>A0A7J6XD65_THATH</name>
<accession>A0A7J6XD65</accession>
<dbReference type="EMBL" id="JABWDY010001017">
    <property type="protein sequence ID" value="KAF5207746.1"/>
    <property type="molecule type" value="Genomic_DNA"/>
</dbReference>
<feature type="non-terminal residue" evidence="2">
    <location>
        <position position="1"/>
    </location>
</feature>
<dbReference type="Proteomes" id="UP000554482">
    <property type="component" value="Unassembled WGS sequence"/>
</dbReference>
<keyword evidence="3" id="KW-1185">Reference proteome</keyword>
<keyword evidence="1" id="KW-1133">Transmembrane helix</keyword>
<feature type="transmembrane region" description="Helical" evidence="1">
    <location>
        <begin position="44"/>
        <end position="71"/>
    </location>
</feature>
<keyword evidence="1" id="KW-0472">Membrane</keyword>
<organism evidence="2 3">
    <name type="scientific">Thalictrum thalictroides</name>
    <name type="common">Rue-anemone</name>
    <name type="synonym">Anemone thalictroides</name>
    <dbReference type="NCBI Taxonomy" id="46969"/>
    <lineage>
        <taxon>Eukaryota</taxon>
        <taxon>Viridiplantae</taxon>
        <taxon>Streptophyta</taxon>
        <taxon>Embryophyta</taxon>
        <taxon>Tracheophyta</taxon>
        <taxon>Spermatophyta</taxon>
        <taxon>Magnoliopsida</taxon>
        <taxon>Ranunculales</taxon>
        <taxon>Ranunculaceae</taxon>
        <taxon>Thalictroideae</taxon>
        <taxon>Thalictrum</taxon>
    </lineage>
</organism>